<name>A0A8H7VD10_9FUNG</name>
<dbReference type="EMBL" id="JAEPRB010000474">
    <property type="protein sequence ID" value="KAG2215945.1"/>
    <property type="molecule type" value="Genomic_DNA"/>
</dbReference>
<feature type="compositionally biased region" description="Basic residues" evidence="1">
    <location>
        <begin position="1"/>
        <end position="13"/>
    </location>
</feature>
<evidence type="ECO:0000313" key="3">
    <source>
        <dbReference type="Proteomes" id="UP000646827"/>
    </source>
</evidence>
<organism evidence="2 3">
    <name type="scientific">Circinella minor</name>
    <dbReference type="NCBI Taxonomy" id="1195481"/>
    <lineage>
        <taxon>Eukaryota</taxon>
        <taxon>Fungi</taxon>
        <taxon>Fungi incertae sedis</taxon>
        <taxon>Mucoromycota</taxon>
        <taxon>Mucoromycotina</taxon>
        <taxon>Mucoromycetes</taxon>
        <taxon>Mucorales</taxon>
        <taxon>Lichtheimiaceae</taxon>
        <taxon>Circinella</taxon>
    </lineage>
</organism>
<dbReference type="AlphaFoldDB" id="A0A8H7VD10"/>
<evidence type="ECO:0000256" key="1">
    <source>
        <dbReference type="SAM" id="MobiDB-lite"/>
    </source>
</evidence>
<comment type="caution">
    <text evidence="2">The sequence shown here is derived from an EMBL/GenBank/DDBJ whole genome shotgun (WGS) entry which is preliminary data.</text>
</comment>
<keyword evidence="3" id="KW-1185">Reference proteome</keyword>
<feature type="region of interest" description="Disordered" evidence="1">
    <location>
        <begin position="1"/>
        <end position="36"/>
    </location>
</feature>
<dbReference type="Proteomes" id="UP000646827">
    <property type="component" value="Unassembled WGS sequence"/>
</dbReference>
<gene>
    <name evidence="2" type="ORF">INT45_012329</name>
</gene>
<evidence type="ECO:0000313" key="2">
    <source>
        <dbReference type="EMBL" id="KAG2215945.1"/>
    </source>
</evidence>
<accession>A0A8H7VD10</accession>
<sequence>MAQTKQRSKKRKQPSKEANVKTTPKILNGLPQRKSKSEPAIKLLEEEIQNIISQKNLVVNSKRHLSNDQQEIVYLQRARDLAAEERDRYIRQQGLGKENRRDPGKRWAIRNALQNEPIDQLPEVQNQMQQTMMMDSNNNNNSNHVTTMMPLHHQSPSPLQTTQGNPFLTHLVNNNPNHSSDNMAQSQREMHRFDIPSLSSQSQYTPRIVHHSQMVHTNQPPTIPLQLPPQQALSPSYKQVGMNAENNIEQVNRGGRGGLNSYHYKHQEGQQQQQQHSHVRTTARGTVAGSSSSIHSMMSPQIVTTTIPTPAVAYNDNNGGGGGIGNTKVSGNTRLIDTGNHDNDDEGTEEVFVDALDNIKNQQDSDNGIIGTMKGWVSTTFRRFGNF</sequence>
<proteinExistence type="predicted"/>
<protein>
    <submittedName>
        <fullName evidence="2">Uncharacterized protein</fullName>
    </submittedName>
</protein>
<reference evidence="2 3" key="1">
    <citation type="submission" date="2020-12" db="EMBL/GenBank/DDBJ databases">
        <title>Metabolic potential, ecology and presence of endohyphal bacteria is reflected in genomic diversity of Mucoromycotina.</title>
        <authorList>
            <person name="Muszewska A."/>
            <person name="Okrasinska A."/>
            <person name="Steczkiewicz K."/>
            <person name="Drgas O."/>
            <person name="Orlowska M."/>
            <person name="Perlinska-Lenart U."/>
            <person name="Aleksandrzak-Piekarczyk T."/>
            <person name="Szatraj K."/>
            <person name="Zielenkiewicz U."/>
            <person name="Pilsyk S."/>
            <person name="Malc E."/>
            <person name="Mieczkowski P."/>
            <person name="Kruszewska J.S."/>
            <person name="Biernat P."/>
            <person name="Pawlowska J."/>
        </authorList>
    </citation>
    <scope>NUCLEOTIDE SEQUENCE [LARGE SCALE GENOMIC DNA]</scope>
    <source>
        <strain evidence="2 3">CBS 142.35</strain>
    </source>
</reference>
<dbReference type="OrthoDB" id="10520689at2759"/>